<organism evidence="1 2">
    <name type="scientific">Litoribrevibacter euphylliae</name>
    <dbReference type="NCBI Taxonomy" id="1834034"/>
    <lineage>
        <taxon>Bacteria</taxon>
        <taxon>Pseudomonadati</taxon>
        <taxon>Pseudomonadota</taxon>
        <taxon>Gammaproteobacteria</taxon>
        <taxon>Oceanospirillales</taxon>
        <taxon>Oceanospirillaceae</taxon>
        <taxon>Litoribrevibacter</taxon>
    </lineage>
</organism>
<dbReference type="Proteomes" id="UP001595476">
    <property type="component" value="Unassembled WGS sequence"/>
</dbReference>
<dbReference type="RefSeq" id="WP_386719155.1">
    <property type="nucleotide sequence ID" value="NZ_JBHRSZ010000004.1"/>
</dbReference>
<name>A0ABV7HFZ0_9GAMM</name>
<evidence type="ECO:0000313" key="2">
    <source>
        <dbReference type="Proteomes" id="UP001595476"/>
    </source>
</evidence>
<proteinExistence type="predicted"/>
<comment type="caution">
    <text evidence="1">The sequence shown here is derived from an EMBL/GenBank/DDBJ whole genome shotgun (WGS) entry which is preliminary data.</text>
</comment>
<protein>
    <submittedName>
        <fullName evidence="1">Uncharacterized protein</fullName>
    </submittedName>
</protein>
<dbReference type="EMBL" id="JBHRSZ010000004">
    <property type="protein sequence ID" value="MFC3151070.1"/>
    <property type="molecule type" value="Genomic_DNA"/>
</dbReference>
<evidence type="ECO:0000313" key="1">
    <source>
        <dbReference type="EMBL" id="MFC3151070.1"/>
    </source>
</evidence>
<sequence>MYLKDFNQMVKCRFFDKEKGLDESLRYVEEVKTSGFCTQKDFGSIAVYPDNGELVVQINANKWNLLSDSVDVNYFHVYDKKLTTFRIFEQGKKFDLTYTSWWADRDDFDVDPMAASCEEENSEEDIFGYLKMLKENKEAANNLLGLWSKNIGQ</sequence>
<accession>A0ABV7HFZ0</accession>
<reference evidence="2" key="1">
    <citation type="journal article" date="2019" name="Int. J. Syst. Evol. Microbiol.">
        <title>The Global Catalogue of Microorganisms (GCM) 10K type strain sequencing project: providing services to taxonomists for standard genome sequencing and annotation.</title>
        <authorList>
            <consortium name="The Broad Institute Genomics Platform"/>
            <consortium name="The Broad Institute Genome Sequencing Center for Infectious Disease"/>
            <person name="Wu L."/>
            <person name="Ma J."/>
        </authorList>
    </citation>
    <scope>NUCLEOTIDE SEQUENCE [LARGE SCALE GENOMIC DNA]</scope>
    <source>
        <strain evidence="2">KCTC 52438</strain>
    </source>
</reference>
<keyword evidence="2" id="KW-1185">Reference proteome</keyword>
<gene>
    <name evidence="1" type="ORF">ACFOEK_08525</name>
</gene>